<keyword evidence="2 5" id="KW-0223">Dioxygenase</keyword>
<accession>A0ABS3SW50</accession>
<keyword evidence="6" id="KW-1185">Reference proteome</keyword>
<protein>
    <submittedName>
        <fullName evidence="5">Intradiol ring-cleavage dioxygenase</fullName>
    </submittedName>
</protein>
<feature type="domain" description="Intradiol ring-cleavage dioxygenases" evidence="4">
    <location>
        <begin position="65"/>
        <end position="179"/>
    </location>
</feature>
<evidence type="ECO:0000313" key="5">
    <source>
        <dbReference type="EMBL" id="MBO3099958.1"/>
    </source>
</evidence>
<comment type="caution">
    <text evidence="5">The sequence shown here is derived from an EMBL/GenBank/DDBJ whole genome shotgun (WGS) entry which is preliminary data.</text>
</comment>
<dbReference type="Proteomes" id="UP000681315">
    <property type="component" value="Unassembled WGS sequence"/>
</dbReference>
<dbReference type="InterPro" id="IPR015889">
    <property type="entry name" value="Intradiol_dOase_core"/>
</dbReference>
<sequence>MKNTFKIIVVTFLVSTLTHCNGQTKSGTKQSETKTERKQLVGGGCDGCELMYVGMPKNIKSIDTSSGWTEKGQKLMITGTVYKLGGKIPAPNVIIYYWQTDPNGFYSPKAGMDEQAKRHGHIRGWVKSDENGNYSVYTIRPAPYPSNDMPAHIHTSIKEPNIKDEYYIDEFVFDDDILLTGKKRKALENRGGSGILRVLIDKDMQVAEHDIILGLNIPNYPEKNEAKLNSGLEIGEDNPSFTPFHAYGPDKGTKTCPVCKYGRFHGIVYFVGNHPNWDNIKDWLSFLELESVKRSNYLKVYFVYGNEKDYSKEMREKELENLGNELNTEHIALTFVPSFADQESEVNLNKINPEVENTFVIYRNRAIIDKYMNLSPTQANYKLISQTLDKTKNEYFNLPEPKHD</sequence>
<evidence type="ECO:0000256" key="1">
    <source>
        <dbReference type="ARBA" id="ARBA00007825"/>
    </source>
</evidence>
<keyword evidence="3" id="KW-0560">Oxidoreductase</keyword>
<reference evidence="5 6" key="1">
    <citation type="submission" date="2021-03" db="EMBL/GenBank/DDBJ databases">
        <title>Gelidibacter sp. nov., isolated from costal sediment.</title>
        <authorList>
            <person name="Lun K.-Y."/>
        </authorList>
    </citation>
    <scope>NUCLEOTIDE SEQUENCE [LARGE SCALE GENOMIC DNA]</scope>
    <source>
        <strain evidence="5 6">DF109</strain>
    </source>
</reference>
<dbReference type="InterPro" id="IPR050770">
    <property type="entry name" value="Intradiol_RC_Dioxygenase"/>
</dbReference>
<evidence type="ECO:0000259" key="4">
    <source>
        <dbReference type="Pfam" id="PF00775"/>
    </source>
</evidence>
<comment type="similarity">
    <text evidence="1">Belongs to the intradiol ring-cleavage dioxygenase family.</text>
</comment>
<dbReference type="EMBL" id="JAGEVG010000025">
    <property type="protein sequence ID" value="MBO3099958.1"/>
    <property type="molecule type" value="Genomic_DNA"/>
</dbReference>
<evidence type="ECO:0000313" key="6">
    <source>
        <dbReference type="Proteomes" id="UP000681315"/>
    </source>
</evidence>
<dbReference type="Pfam" id="PF00775">
    <property type="entry name" value="Dioxygenase_C"/>
    <property type="match status" value="1"/>
</dbReference>
<evidence type="ECO:0000256" key="3">
    <source>
        <dbReference type="ARBA" id="ARBA00023002"/>
    </source>
</evidence>
<name>A0ABS3SW50_9FLAO</name>
<proteinExistence type="inferred from homology"/>
<dbReference type="GO" id="GO:0051213">
    <property type="term" value="F:dioxygenase activity"/>
    <property type="evidence" value="ECO:0007669"/>
    <property type="project" value="UniProtKB-KW"/>
</dbReference>
<dbReference type="SUPFAM" id="SSF49482">
    <property type="entry name" value="Aromatic compound dioxygenase"/>
    <property type="match status" value="1"/>
</dbReference>
<dbReference type="PANTHER" id="PTHR33711:SF10">
    <property type="entry name" value="INTRADIOL RING-CLEAVAGE DIOXYGENASES DOMAIN-CONTAINING PROTEIN"/>
    <property type="match status" value="1"/>
</dbReference>
<dbReference type="PANTHER" id="PTHR33711">
    <property type="entry name" value="DIOXYGENASE, PUTATIVE (AFU_ORTHOLOGUE AFUA_2G02910)-RELATED"/>
    <property type="match status" value="1"/>
</dbReference>
<dbReference type="InterPro" id="IPR000627">
    <property type="entry name" value="Intradiol_dOase_C"/>
</dbReference>
<dbReference type="RefSeq" id="WP_208235065.1">
    <property type="nucleotide sequence ID" value="NZ_JAGEVG010000025.1"/>
</dbReference>
<gene>
    <name evidence="5" type="ORF">J4051_16930</name>
</gene>
<evidence type="ECO:0000256" key="2">
    <source>
        <dbReference type="ARBA" id="ARBA00022964"/>
    </source>
</evidence>
<organism evidence="5 6">
    <name type="scientific">Gelidibacter pelagius</name>
    <dbReference type="NCBI Taxonomy" id="2819985"/>
    <lineage>
        <taxon>Bacteria</taxon>
        <taxon>Pseudomonadati</taxon>
        <taxon>Bacteroidota</taxon>
        <taxon>Flavobacteriia</taxon>
        <taxon>Flavobacteriales</taxon>
        <taxon>Flavobacteriaceae</taxon>
        <taxon>Gelidibacter</taxon>
    </lineage>
</organism>
<dbReference type="Gene3D" id="2.60.130.10">
    <property type="entry name" value="Aromatic compound dioxygenase"/>
    <property type="match status" value="1"/>
</dbReference>